<dbReference type="InterPro" id="IPR012337">
    <property type="entry name" value="RNaseH-like_sf"/>
</dbReference>
<evidence type="ECO:0000313" key="4">
    <source>
        <dbReference type="EMBL" id="TYB79676.1"/>
    </source>
</evidence>
<dbReference type="GO" id="GO:0003677">
    <property type="term" value="F:DNA binding"/>
    <property type="evidence" value="ECO:0007669"/>
    <property type="project" value="InterPro"/>
</dbReference>
<evidence type="ECO:0000313" key="5">
    <source>
        <dbReference type="Proteomes" id="UP000323720"/>
    </source>
</evidence>
<dbReference type="GO" id="GO:0008408">
    <property type="term" value="F:3'-5' exonuclease activity"/>
    <property type="evidence" value="ECO:0007669"/>
    <property type="project" value="TreeGrafter"/>
</dbReference>
<dbReference type="InterPro" id="IPR013520">
    <property type="entry name" value="Ribonucl_H"/>
</dbReference>
<dbReference type="GO" id="GO:0003887">
    <property type="term" value="F:DNA-directed DNA polymerase activity"/>
    <property type="evidence" value="ECO:0007669"/>
    <property type="project" value="InterPro"/>
</dbReference>
<proteinExistence type="predicted"/>
<dbReference type="EMBL" id="VSKK01000001">
    <property type="protein sequence ID" value="TYB79676.1"/>
    <property type="molecule type" value="Genomic_DNA"/>
</dbReference>
<comment type="function">
    <text evidence="1">DNA polymerase III is a complex, multichain enzyme responsible for most of the replicative synthesis in bacteria. The epsilon subunit contain the editing function and is a proofreading 3'-5' exonuclease.</text>
</comment>
<dbReference type="PANTHER" id="PTHR30231:SF41">
    <property type="entry name" value="DNA POLYMERASE III SUBUNIT EPSILON"/>
    <property type="match status" value="1"/>
</dbReference>
<dbReference type="InterPro" id="IPR000305">
    <property type="entry name" value="GIY-YIG_endonuc"/>
</dbReference>
<dbReference type="GO" id="GO:0045004">
    <property type="term" value="P:DNA replication proofreading"/>
    <property type="evidence" value="ECO:0007669"/>
    <property type="project" value="TreeGrafter"/>
</dbReference>
<name>A0A5D0RFE7_9FLAO</name>
<dbReference type="SMART" id="SM00479">
    <property type="entry name" value="EXOIII"/>
    <property type="match status" value="1"/>
</dbReference>
<keyword evidence="4" id="KW-0378">Hydrolase</keyword>
<dbReference type="InterPro" id="IPR047296">
    <property type="entry name" value="GIY-YIG_UvrC_Cho"/>
</dbReference>
<dbReference type="SMART" id="SM00465">
    <property type="entry name" value="GIYc"/>
    <property type="match status" value="1"/>
</dbReference>
<reference evidence="4 5" key="1">
    <citation type="submission" date="2019-08" db="EMBL/GenBank/DDBJ databases">
        <title>Genomes of Antarctic Bizionia species.</title>
        <authorList>
            <person name="Bowman J.P."/>
        </authorList>
    </citation>
    <scope>NUCLEOTIDE SEQUENCE [LARGE SCALE GENOMIC DNA]</scope>
    <source>
        <strain evidence="4 5">ADA-4</strain>
    </source>
</reference>
<comment type="subunit">
    <text evidence="2">DNA polymerase III contains a core (composed of alpha, epsilon and theta chains) that associates with a tau subunit. This core dimerizes to form the POLIII' complex. PolIII' associates with the gamma complex (composed of gamma, delta, delta', psi and chi chains) and with the beta chain to form the complete DNA polymerase III complex.</text>
</comment>
<dbReference type="Pfam" id="PF00929">
    <property type="entry name" value="RNase_T"/>
    <property type="match status" value="1"/>
</dbReference>
<protein>
    <submittedName>
        <fullName evidence="4">Exonuclease</fullName>
    </submittedName>
</protein>
<evidence type="ECO:0000259" key="3">
    <source>
        <dbReference type="PROSITE" id="PS50164"/>
    </source>
</evidence>
<dbReference type="GO" id="GO:0006289">
    <property type="term" value="P:nucleotide-excision repair"/>
    <property type="evidence" value="ECO:0007669"/>
    <property type="project" value="InterPro"/>
</dbReference>
<keyword evidence="4" id="KW-0540">Nuclease</keyword>
<dbReference type="RefSeq" id="WP_148403409.1">
    <property type="nucleotide sequence ID" value="NZ_VSKK01000001.1"/>
</dbReference>
<dbReference type="InterPro" id="IPR035901">
    <property type="entry name" value="GIY-YIG_endonuc_sf"/>
</dbReference>
<dbReference type="Proteomes" id="UP000323720">
    <property type="component" value="Unassembled WGS sequence"/>
</dbReference>
<dbReference type="InterPro" id="IPR006054">
    <property type="entry name" value="DnaQ"/>
</dbReference>
<organism evidence="4 5">
    <name type="scientific">Bizionia myxarmorum</name>
    <dbReference type="NCBI Taxonomy" id="291186"/>
    <lineage>
        <taxon>Bacteria</taxon>
        <taxon>Pseudomonadati</taxon>
        <taxon>Bacteroidota</taxon>
        <taxon>Flavobacteriia</taxon>
        <taxon>Flavobacteriales</taxon>
        <taxon>Flavobacteriaceae</taxon>
        <taxon>Bizionia</taxon>
    </lineage>
</organism>
<feature type="domain" description="GIY-YIG" evidence="3">
    <location>
        <begin position="195"/>
        <end position="271"/>
    </location>
</feature>
<dbReference type="AlphaFoldDB" id="A0A5D0RFE7"/>
<dbReference type="NCBIfam" id="TIGR00573">
    <property type="entry name" value="dnaq"/>
    <property type="match status" value="1"/>
</dbReference>
<keyword evidence="5" id="KW-1185">Reference proteome</keyword>
<dbReference type="FunFam" id="3.30.420.10:FF:000045">
    <property type="entry name" value="3'-5' exonuclease DinG"/>
    <property type="match status" value="1"/>
</dbReference>
<dbReference type="CDD" id="cd06127">
    <property type="entry name" value="DEDDh"/>
    <property type="match status" value="1"/>
</dbReference>
<gene>
    <name evidence="4" type="ORF">ES674_07975</name>
</gene>
<dbReference type="PROSITE" id="PS50164">
    <property type="entry name" value="GIY_YIG"/>
    <property type="match status" value="1"/>
</dbReference>
<keyword evidence="4" id="KW-0269">Exonuclease</keyword>
<dbReference type="CDD" id="cd10434">
    <property type="entry name" value="GIY-YIG_UvrC_Cho"/>
    <property type="match status" value="1"/>
</dbReference>
<dbReference type="SUPFAM" id="SSF82771">
    <property type="entry name" value="GIY-YIG endonuclease"/>
    <property type="match status" value="1"/>
</dbReference>
<evidence type="ECO:0000256" key="2">
    <source>
        <dbReference type="ARBA" id="ARBA00026073"/>
    </source>
</evidence>
<dbReference type="PANTHER" id="PTHR30231">
    <property type="entry name" value="DNA POLYMERASE III SUBUNIT EPSILON"/>
    <property type="match status" value="1"/>
</dbReference>
<evidence type="ECO:0000256" key="1">
    <source>
        <dbReference type="ARBA" id="ARBA00025483"/>
    </source>
</evidence>
<dbReference type="Pfam" id="PF01541">
    <property type="entry name" value="GIY-YIG"/>
    <property type="match status" value="1"/>
</dbReference>
<comment type="caution">
    <text evidence="4">The sequence shown here is derived from an EMBL/GenBank/DDBJ whole genome shotgun (WGS) entry which is preliminary data.</text>
</comment>
<dbReference type="Gene3D" id="3.30.420.10">
    <property type="entry name" value="Ribonuclease H-like superfamily/Ribonuclease H"/>
    <property type="match status" value="1"/>
</dbReference>
<dbReference type="SUPFAM" id="SSF53098">
    <property type="entry name" value="Ribonuclease H-like"/>
    <property type="match status" value="1"/>
</dbReference>
<sequence>MYAILDIETTGGKYNEEGITEIAIYKFDGHKVVDQFISLVNPERDIQPFVVNLTGINSKMLQTAPKFYEVAKRIVEMTEDCIIVAHNSQFDYRILKTEFNRLGFPFKRKTLCTVELSKKLIPGQDSYSLGKLARSLGIPVSDRHRANGDAMATVKLFKMLLSKDLEKGIVKDTIQIEAKKEIATNLRNIIKELPHATGVYYIHNADGEIIYIGKSNNIKNRISQHFTNNETKSKKLQRDAAAVTYEHTGSELVALLKESEEIKRLKPIFNRKLRRNIFTHALYSFTDENGYINLIIEKADGRKKPITTFTNRQSAKSFLFNAVEEFQLCQKLTGLYPTKTSCFNYDIKQCLGACIQEEAPEDYNKRVLQLIEKNTYNNQNMVIIDRAREIDERSAVLIEHGLFKGFGFFNLNYQITNMEVLQSIITPMENNRDAQHIIQSYLRKNKKIKIIKFDN</sequence>
<dbReference type="GO" id="GO:0005829">
    <property type="term" value="C:cytosol"/>
    <property type="evidence" value="ECO:0007669"/>
    <property type="project" value="TreeGrafter"/>
</dbReference>
<dbReference type="OrthoDB" id="9803913at2"/>
<dbReference type="InterPro" id="IPR036397">
    <property type="entry name" value="RNaseH_sf"/>
</dbReference>
<dbReference type="Gene3D" id="3.40.1440.10">
    <property type="entry name" value="GIY-YIG endonuclease"/>
    <property type="match status" value="1"/>
</dbReference>
<accession>A0A5D0RFE7</accession>